<dbReference type="Gene3D" id="3.90.1310.10">
    <property type="entry name" value="Penicillin-binding protein 2a (Domain 2)"/>
    <property type="match status" value="1"/>
</dbReference>
<comment type="subcellular location">
    <subcellularLocation>
        <location evidence="1">Membrane</location>
    </subcellularLocation>
</comment>
<comment type="caution">
    <text evidence="6">The sequence shown here is derived from an EMBL/GenBank/DDBJ whole genome shotgun (WGS) entry which is preliminary data.</text>
</comment>
<evidence type="ECO:0000313" key="6">
    <source>
        <dbReference type="EMBL" id="GAL71708.1"/>
    </source>
</evidence>
<feature type="domain" description="Penicillin-binding protein dimerisation" evidence="5">
    <location>
        <begin position="37"/>
        <end position="162"/>
    </location>
</feature>
<dbReference type="AlphaFoldDB" id="A0A090W636"/>
<protein>
    <submittedName>
        <fullName evidence="6">Cell division protein FtsI</fullName>
        <ecNumber evidence="6">2.4.1.129</ecNumber>
    </submittedName>
</protein>
<dbReference type="Gene3D" id="3.30.450.330">
    <property type="match status" value="1"/>
</dbReference>
<dbReference type="GO" id="GO:0005886">
    <property type="term" value="C:plasma membrane"/>
    <property type="evidence" value="ECO:0007669"/>
    <property type="project" value="TreeGrafter"/>
</dbReference>
<dbReference type="GO" id="GO:0004180">
    <property type="term" value="F:carboxypeptidase activity"/>
    <property type="evidence" value="ECO:0007669"/>
    <property type="project" value="UniProtKB-KW"/>
</dbReference>
<proteinExistence type="predicted"/>
<dbReference type="InterPro" id="IPR001460">
    <property type="entry name" value="PCN-bd_Tpept"/>
</dbReference>
<name>A0A090W636_9FLAO</name>
<keyword evidence="6" id="KW-0328">Glycosyltransferase</keyword>
<dbReference type="Proteomes" id="UP000029646">
    <property type="component" value="Unassembled WGS sequence"/>
</dbReference>
<dbReference type="PANTHER" id="PTHR30627:SF1">
    <property type="entry name" value="PEPTIDOGLYCAN D,D-TRANSPEPTIDASE FTSI"/>
    <property type="match status" value="1"/>
</dbReference>
<evidence type="ECO:0000259" key="4">
    <source>
        <dbReference type="Pfam" id="PF00905"/>
    </source>
</evidence>
<dbReference type="InterPro" id="IPR005311">
    <property type="entry name" value="PBP_dimer"/>
</dbReference>
<evidence type="ECO:0000259" key="5">
    <source>
        <dbReference type="Pfam" id="PF03717"/>
    </source>
</evidence>
<dbReference type="EC" id="2.4.1.129" evidence="6"/>
<dbReference type="GO" id="GO:0071555">
    <property type="term" value="P:cell wall organization"/>
    <property type="evidence" value="ECO:0007669"/>
    <property type="project" value="TreeGrafter"/>
</dbReference>
<dbReference type="Pfam" id="PF03717">
    <property type="entry name" value="PBP_dimer"/>
    <property type="match status" value="1"/>
</dbReference>
<accession>A0A090W636</accession>
<keyword evidence="2" id="KW-0645">Protease</keyword>
<dbReference type="Gene3D" id="3.40.710.10">
    <property type="entry name" value="DD-peptidase/beta-lactamase superfamily"/>
    <property type="match status" value="1"/>
</dbReference>
<evidence type="ECO:0000256" key="2">
    <source>
        <dbReference type="ARBA" id="ARBA00022645"/>
    </source>
</evidence>
<dbReference type="GO" id="GO:0008658">
    <property type="term" value="F:penicillin binding"/>
    <property type="evidence" value="ECO:0007669"/>
    <property type="project" value="InterPro"/>
</dbReference>
<dbReference type="GO" id="GO:0016757">
    <property type="term" value="F:glycosyltransferase activity"/>
    <property type="evidence" value="ECO:0007669"/>
    <property type="project" value="UniProtKB-KW"/>
</dbReference>
<keyword evidence="6" id="KW-0131">Cell cycle</keyword>
<reference evidence="6 7" key="1">
    <citation type="journal article" date="2014" name="Genome Announc.">
        <title>Draft Genome Sequence of Marine Flavobacterium Jejuia pallidilutea Strain 11shimoA1 and Pigmentation Mutants.</title>
        <authorList>
            <person name="Takatani N."/>
            <person name="Nakanishi M."/>
            <person name="Meirelles P."/>
            <person name="Mino S."/>
            <person name="Suda W."/>
            <person name="Oshima K."/>
            <person name="Hattori M."/>
            <person name="Ohkuma M."/>
            <person name="Hosokawa M."/>
            <person name="Miyashita K."/>
            <person name="Thompson F.L."/>
            <person name="Niwa A."/>
            <person name="Sawabe T."/>
            <person name="Sawabe T."/>
        </authorList>
    </citation>
    <scope>NUCLEOTIDE SEQUENCE [LARGE SCALE GENOMIC DNA]</scope>
    <source>
        <strain evidence="7">JCM19302</strain>
    </source>
</reference>
<dbReference type="GO" id="GO:0051301">
    <property type="term" value="P:cell division"/>
    <property type="evidence" value="ECO:0007669"/>
    <property type="project" value="UniProtKB-KW"/>
</dbReference>
<dbReference type="Pfam" id="PF00905">
    <property type="entry name" value="Transpeptidase"/>
    <property type="match status" value="1"/>
</dbReference>
<keyword evidence="2" id="KW-0378">Hydrolase</keyword>
<feature type="domain" description="Penicillin-binding protein transpeptidase" evidence="4">
    <location>
        <begin position="247"/>
        <end position="319"/>
    </location>
</feature>
<keyword evidence="2" id="KW-0121">Carboxypeptidase</keyword>
<keyword evidence="3" id="KW-0472">Membrane</keyword>
<evidence type="ECO:0000313" key="7">
    <source>
        <dbReference type="Proteomes" id="UP000029646"/>
    </source>
</evidence>
<dbReference type="InterPro" id="IPR036138">
    <property type="entry name" value="PBP_dimer_sf"/>
</dbReference>
<dbReference type="InterPro" id="IPR012338">
    <property type="entry name" value="Beta-lactam/transpept-like"/>
</dbReference>
<gene>
    <name evidence="6" type="ORF">JCM19302_1858</name>
</gene>
<dbReference type="SUPFAM" id="SSF56601">
    <property type="entry name" value="beta-lactamase/transpeptidase-like"/>
    <property type="match status" value="1"/>
</dbReference>
<dbReference type="PANTHER" id="PTHR30627">
    <property type="entry name" value="PEPTIDOGLYCAN D,D-TRANSPEPTIDASE"/>
    <property type="match status" value="1"/>
</dbReference>
<sequence length="337" mass="38219">MFIFGIAVMVKLANIQFVQGDEYRAKASERIVKDFVIPANRGNVYSVNGNLLATSIPKYDIRFDALTPTSSIFEENLKTLCDSLAKFPGRKTSSQYQRLIRKARANKNRYLLLAKNLGYLEYMRMRTFPMLKLSPFKGGLIVEQKTKREHPMGGIAQRTIGYERIDEEGNVTRPGLDGAFGVKYLRGTDGKHAKQQIGKNQWKPIVDYNKIEPKDGLDVYTTIDVNIQDIAHHALLKQLEYYEAEHGCVVVMEVETGEIRAISNLGRTEKGTYYERLNYAVGESHEPGSTFKVMALMAALEDKVVDTATIVDTKKGVKTFYRRKIYDSHHGAMVKFL</sequence>
<dbReference type="InterPro" id="IPR050515">
    <property type="entry name" value="Beta-lactam/transpept"/>
</dbReference>
<evidence type="ECO:0000256" key="1">
    <source>
        <dbReference type="ARBA" id="ARBA00004370"/>
    </source>
</evidence>
<dbReference type="EMBL" id="BBNS01000015">
    <property type="protein sequence ID" value="GAL71708.1"/>
    <property type="molecule type" value="Genomic_DNA"/>
</dbReference>
<dbReference type="SUPFAM" id="SSF56519">
    <property type="entry name" value="Penicillin binding protein dimerisation domain"/>
    <property type="match status" value="1"/>
</dbReference>
<evidence type="ECO:0000256" key="3">
    <source>
        <dbReference type="ARBA" id="ARBA00023136"/>
    </source>
</evidence>
<keyword evidence="6" id="KW-0132">Cell division</keyword>
<organism evidence="6 7">
    <name type="scientific">Jejuia pallidilutea</name>
    <dbReference type="NCBI Taxonomy" id="504487"/>
    <lineage>
        <taxon>Bacteria</taxon>
        <taxon>Pseudomonadati</taxon>
        <taxon>Bacteroidota</taxon>
        <taxon>Flavobacteriia</taxon>
        <taxon>Flavobacteriales</taxon>
        <taxon>Flavobacteriaceae</taxon>
        <taxon>Jejuia</taxon>
    </lineage>
</organism>
<keyword evidence="6" id="KW-0808">Transferase</keyword>